<dbReference type="AlphaFoldDB" id="A0A1P8K6G0"/>
<evidence type="ECO:0000313" key="1">
    <source>
        <dbReference type="EMBL" id="APW41600.1"/>
    </source>
</evidence>
<protein>
    <submittedName>
        <fullName evidence="1">Uncharacterized protein</fullName>
    </submittedName>
</protein>
<sequence length="269" mass="31153">MEANKLQIYQIAYDTASLESVQKSGFLLLDNLSNRRPDWYEYWPIRSYLSSHVMDEDAWYGFFSPKFSEKTGLGIADIQAFVDKVTTTKEVDVVLFSPQPDMGAHFLNVFEQAEMFDTGFIQTAKNFLATVGMQLPLEGIVMDSRQIVFSNYFIAKPAFWREWFQLTEMLFAVAENPAHPLHAELTTNTSYSENSHRKVFLMERIASLLLFLRPEYKVAVANTFQFSWSMSKLRQSPEKAYISDALKIAFKELGFPQYMDAFRKIRQSL</sequence>
<dbReference type="STRING" id="1484693.RS694_02875"/>
<gene>
    <name evidence="1" type="ORF">RS694_02875</name>
</gene>
<proteinExistence type="predicted"/>
<accession>A0A1P8K6G0</accession>
<dbReference type="KEGG" id="rsb:RS694_02875"/>
<dbReference type="EMBL" id="CP019239">
    <property type="protein sequence ID" value="APW41600.1"/>
    <property type="molecule type" value="Genomic_DNA"/>
</dbReference>
<reference evidence="1 2" key="1">
    <citation type="submission" date="2017-01" db="EMBL/GenBank/DDBJ databases">
        <authorList>
            <person name="Mah S.A."/>
            <person name="Swanson W.J."/>
            <person name="Moy G.W."/>
            <person name="Vacquier V.D."/>
        </authorList>
    </citation>
    <scope>NUCLEOTIDE SEQUENCE [LARGE SCALE GENOMIC DNA]</scope>
    <source>
        <strain evidence="1 2">DSM 22694</strain>
    </source>
</reference>
<name>A0A1P8K6G0_9BURK</name>
<keyword evidence="2" id="KW-1185">Reference proteome</keyword>
<dbReference type="Proteomes" id="UP000186110">
    <property type="component" value="Chromosome"/>
</dbReference>
<evidence type="ECO:0000313" key="2">
    <source>
        <dbReference type="Proteomes" id="UP000186110"/>
    </source>
</evidence>
<organism evidence="1 2">
    <name type="scientific">Rhodoferax saidenbachensis</name>
    <dbReference type="NCBI Taxonomy" id="1484693"/>
    <lineage>
        <taxon>Bacteria</taxon>
        <taxon>Pseudomonadati</taxon>
        <taxon>Pseudomonadota</taxon>
        <taxon>Betaproteobacteria</taxon>
        <taxon>Burkholderiales</taxon>
        <taxon>Comamonadaceae</taxon>
        <taxon>Rhodoferax</taxon>
    </lineage>
</organism>